<evidence type="ECO:0000313" key="7">
    <source>
        <dbReference type="RefSeq" id="XP_033537369.1"/>
    </source>
</evidence>
<dbReference type="PROSITE" id="PS50102">
    <property type="entry name" value="RRM"/>
    <property type="match status" value="1"/>
</dbReference>
<reference evidence="5 7" key="1">
    <citation type="submission" date="2020-01" db="EMBL/GenBank/DDBJ databases">
        <authorList>
            <consortium name="DOE Joint Genome Institute"/>
            <person name="Haridas S."/>
            <person name="Albert R."/>
            <person name="Binder M."/>
            <person name="Bloem J."/>
            <person name="Labutti K."/>
            <person name="Salamov A."/>
            <person name="Andreopoulos B."/>
            <person name="Baker S.E."/>
            <person name="Barry K."/>
            <person name="Bills G."/>
            <person name="Bluhm B.H."/>
            <person name="Cannon C."/>
            <person name="Castanera R."/>
            <person name="Culley D.E."/>
            <person name="Daum C."/>
            <person name="Ezra D."/>
            <person name="Gonzalez J.B."/>
            <person name="Henrissat B."/>
            <person name="Kuo A."/>
            <person name="Liang C."/>
            <person name="Lipzen A."/>
            <person name="Lutzoni F."/>
            <person name="Magnuson J."/>
            <person name="Mondo S."/>
            <person name="Nolan M."/>
            <person name="Ohm R."/>
            <person name="Pangilinan J."/>
            <person name="Park H.-J."/>
            <person name="Ramirez L."/>
            <person name="Alfaro M."/>
            <person name="Sun H."/>
            <person name="Tritt A."/>
            <person name="Yoshinaga Y."/>
            <person name="Zwiers L.-H."/>
            <person name="Turgeon B.G."/>
            <person name="Goodwin S.B."/>
            <person name="Spatafora J.W."/>
            <person name="Crous P.W."/>
            <person name="Grigoriev I.V."/>
        </authorList>
    </citation>
    <scope>NUCLEOTIDE SEQUENCE</scope>
    <source>
        <strain evidence="5 7">CBS 781.70</strain>
    </source>
</reference>
<accession>A0A6G1GCA9</accession>
<reference evidence="7" key="3">
    <citation type="submission" date="2025-04" db="UniProtKB">
        <authorList>
            <consortium name="RefSeq"/>
        </authorList>
    </citation>
    <scope>IDENTIFICATION</scope>
    <source>
        <strain evidence="7">CBS 781.70</strain>
    </source>
</reference>
<reference evidence="7" key="2">
    <citation type="submission" date="2020-04" db="EMBL/GenBank/DDBJ databases">
        <authorList>
            <consortium name="NCBI Genome Project"/>
        </authorList>
    </citation>
    <scope>NUCLEOTIDE SEQUENCE</scope>
    <source>
        <strain evidence="7">CBS 781.70</strain>
    </source>
</reference>
<dbReference type="Pfam" id="PF00076">
    <property type="entry name" value="RRM_1"/>
    <property type="match status" value="1"/>
</dbReference>
<dbReference type="PANTHER" id="PTHR23236:SF11">
    <property type="entry name" value="EUKARYOTIC TRANSLATION INITIATION FACTOR 4H"/>
    <property type="match status" value="1"/>
</dbReference>
<name>A0A6G1GCA9_9PEZI</name>
<feature type="compositionally biased region" description="Basic and acidic residues" evidence="3">
    <location>
        <begin position="439"/>
        <end position="477"/>
    </location>
</feature>
<feature type="compositionally biased region" description="Low complexity" evidence="3">
    <location>
        <begin position="425"/>
        <end position="434"/>
    </location>
</feature>
<feature type="compositionally biased region" description="Basic and acidic residues" evidence="3">
    <location>
        <begin position="265"/>
        <end position="282"/>
    </location>
</feature>
<feature type="region of interest" description="Disordered" evidence="3">
    <location>
        <begin position="157"/>
        <end position="573"/>
    </location>
</feature>
<dbReference type="InterPro" id="IPR035979">
    <property type="entry name" value="RBD_domain_sf"/>
</dbReference>
<keyword evidence="1 2" id="KW-0694">RNA-binding</keyword>
<feature type="compositionally biased region" description="Basic and acidic residues" evidence="3">
    <location>
        <begin position="292"/>
        <end position="302"/>
    </location>
</feature>
<protein>
    <recommendedName>
        <fullName evidence="4">RRM domain-containing protein</fullName>
    </recommendedName>
</protein>
<proteinExistence type="predicted"/>
<dbReference type="Proteomes" id="UP000504638">
    <property type="component" value="Unplaced"/>
</dbReference>
<dbReference type="OrthoDB" id="48651at2759"/>
<feature type="compositionally biased region" description="Low complexity" evidence="3">
    <location>
        <begin position="196"/>
        <end position="205"/>
    </location>
</feature>
<feature type="compositionally biased region" description="Low complexity" evidence="3">
    <location>
        <begin position="342"/>
        <end position="361"/>
    </location>
</feature>
<dbReference type="InterPro" id="IPR000504">
    <property type="entry name" value="RRM_dom"/>
</dbReference>
<evidence type="ECO:0000313" key="5">
    <source>
        <dbReference type="EMBL" id="KAF1815738.1"/>
    </source>
</evidence>
<dbReference type="SMART" id="SM00360">
    <property type="entry name" value="RRM"/>
    <property type="match status" value="1"/>
</dbReference>
<dbReference type="RefSeq" id="XP_033537369.1">
    <property type="nucleotide sequence ID" value="XM_033674287.1"/>
</dbReference>
<feature type="compositionally biased region" description="Low complexity" evidence="3">
    <location>
        <begin position="479"/>
        <end position="490"/>
    </location>
</feature>
<dbReference type="GO" id="GO:0003723">
    <property type="term" value="F:RNA binding"/>
    <property type="evidence" value="ECO:0007669"/>
    <property type="project" value="UniProtKB-UniRule"/>
</dbReference>
<evidence type="ECO:0000256" key="3">
    <source>
        <dbReference type="SAM" id="MobiDB-lite"/>
    </source>
</evidence>
<feature type="compositionally biased region" description="Basic and acidic residues" evidence="3">
    <location>
        <begin position="367"/>
        <end position="424"/>
    </location>
</feature>
<dbReference type="EMBL" id="ML975151">
    <property type="protein sequence ID" value="KAF1815738.1"/>
    <property type="molecule type" value="Genomic_DNA"/>
</dbReference>
<feature type="compositionally biased region" description="Basic and acidic residues" evidence="3">
    <location>
        <begin position="158"/>
        <end position="174"/>
    </location>
</feature>
<dbReference type="AlphaFoldDB" id="A0A6G1GCA9"/>
<evidence type="ECO:0000259" key="4">
    <source>
        <dbReference type="PROSITE" id="PS50102"/>
    </source>
</evidence>
<evidence type="ECO:0000313" key="6">
    <source>
        <dbReference type="Proteomes" id="UP000504638"/>
    </source>
</evidence>
<sequence>MAPPKSKTQKMSLGDFLGDQTLGSWADEMEDSPMPSADGRGYSSERRTFSSQPGFGGGDRGFGTDRPFVPRELLPLPTKPPFTVHLGNLSYDATETEIDGFFTGCQPTSVRIVEDKLDHKPKGFGYVEFATLDGLKKALDLNGTQFQGRNIKISIAEPQKDRLESNRDFGDWSRKGPLPDLPNQNRRTSDKGGFRGFDAASDAGSDAGGRRAFRPDDGKVRDFNNWERKGPMSPAGPPAREGGRTREGPPRERNLSPAPAWGEGRSQDGSRPPRGEFREQAERAPTAAELDSAWRDRMRPDAPAKSPIPTPEASTPTSPAAPPAPVGRPKLNLQKRTVSDTDSGPSAAAASDAKASPFGAARPIDTAAREREVEEKRQLAIRQKREADEKAREDKKAKEVAAKAAAEKAAVEKAEKAAAEKEKPAQAAATAPQANGKPAAEDGKANGEDRPAGKSYEILRRESTDKGEDGKDRKEDATEAPANGETAAAARPREGREGNERPRGGRGGRPYPATKRNDSWRKPTGPPQTAPAAAAEAKAEPTAEADAAPEDDGWSTVQSGKRGGKRNTGRGQA</sequence>
<feature type="compositionally biased region" description="Basic and acidic residues" evidence="3">
    <location>
        <begin position="213"/>
        <end position="230"/>
    </location>
</feature>
<dbReference type="PANTHER" id="PTHR23236">
    <property type="entry name" value="EUKARYOTIC TRANSLATION INITIATION FACTOR 4B/4H"/>
    <property type="match status" value="1"/>
</dbReference>
<feature type="compositionally biased region" description="Low complexity" evidence="3">
    <location>
        <begin position="530"/>
        <end position="546"/>
    </location>
</feature>
<feature type="region of interest" description="Disordered" evidence="3">
    <location>
        <begin position="1"/>
        <end position="64"/>
    </location>
</feature>
<dbReference type="SUPFAM" id="SSF54928">
    <property type="entry name" value="RNA-binding domain, RBD"/>
    <property type="match status" value="1"/>
</dbReference>
<evidence type="ECO:0000256" key="1">
    <source>
        <dbReference type="ARBA" id="ARBA00022884"/>
    </source>
</evidence>
<dbReference type="InterPro" id="IPR012677">
    <property type="entry name" value="Nucleotide-bd_a/b_plait_sf"/>
</dbReference>
<keyword evidence="6" id="KW-1185">Reference proteome</keyword>
<feature type="compositionally biased region" description="Basic residues" evidence="3">
    <location>
        <begin position="562"/>
        <end position="573"/>
    </location>
</feature>
<feature type="domain" description="RRM" evidence="4">
    <location>
        <begin position="82"/>
        <end position="158"/>
    </location>
</feature>
<dbReference type="Gene3D" id="3.30.70.330">
    <property type="match status" value="1"/>
</dbReference>
<organism evidence="5">
    <name type="scientific">Eremomyces bilateralis CBS 781.70</name>
    <dbReference type="NCBI Taxonomy" id="1392243"/>
    <lineage>
        <taxon>Eukaryota</taxon>
        <taxon>Fungi</taxon>
        <taxon>Dikarya</taxon>
        <taxon>Ascomycota</taxon>
        <taxon>Pezizomycotina</taxon>
        <taxon>Dothideomycetes</taxon>
        <taxon>Dothideomycetes incertae sedis</taxon>
        <taxon>Eremomycetales</taxon>
        <taxon>Eremomycetaceae</taxon>
        <taxon>Eremomyces</taxon>
    </lineage>
</organism>
<feature type="compositionally biased region" description="Basic and acidic residues" evidence="3">
    <location>
        <begin position="241"/>
        <end position="254"/>
    </location>
</feature>
<dbReference type="GeneID" id="54414857"/>
<dbReference type="GO" id="GO:0005730">
    <property type="term" value="C:nucleolus"/>
    <property type="evidence" value="ECO:0007669"/>
    <property type="project" value="TreeGrafter"/>
</dbReference>
<evidence type="ECO:0000256" key="2">
    <source>
        <dbReference type="PROSITE-ProRule" id="PRU00176"/>
    </source>
</evidence>
<gene>
    <name evidence="5 7" type="ORF">P152DRAFT_194699</name>
</gene>
<feature type="compositionally biased region" description="Basic and acidic residues" evidence="3">
    <location>
        <begin position="491"/>
        <end position="503"/>
    </location>
</feature>